<dbReference type="GO" id="GO:0016491">
    <property type="term" value="F:oxidoreductase activity"/>
    <property type="evidence" value="ECO:0007669"/>
    <property type="project" value="UniProtKB-KW"/>
</dbReference>
<dbReference type="Proteomes" id="UP000009134">
    <property type="component" value="Chromosome"/>
</dbReference>
<evidence type="ECO:0000256" key="3">
    <source>
        <dbReference type="RuleBase" id="RU000363"/>
    </source>
</evidence>
<dbReference type="InterPro" id="IPR002347">
    <property type="entry name" value="SDR_fam"/>
</dbReference>
<name>Q2G7C2_NOVAD</name>
<dbReference type="PANTHER" id="PTHR44196">
    <property type="entry name" value="DEHYDROGENASE/REDUCTASE SDR FAMILY MEMBER 7B"/>
    <property type="match status" value="1"/>
</dbReference>
<dbReference type="Pfam" id="PF00106">
    <property type="entry name" value="adh_short"/>
    <property type="match status" value="1"/>
</dbReference>
<dbReference type="PANTHER" id="PTHR44196:SF1">
    <property type="entry name" value="DEHYDROGENASE_REDUCTASE SDR FAMILY MEMBER 7B"/>
    <property type="match status" value="1"/>
</dbReference>
<dbReference type="eggNOG" id="COG3967">
    <property type="taxonomic scope" value="Bacteria"/>
</dbReference>
<comment type="similarity">
    <text evidence="1 3">Belongs to the short-chain dehydrogenases/reductases (SDR) family.</text>
</comment>
<evidence type="ECO:0000256" key="2">
    <source>
        <dbReference type="ARBA" id="ARBA00023002"/>
    </source>
</evidence>
<dbReference type="GO" id="GO:0016020">
    <property type="term" value="C:membrane"/>
    <property type="evidence" value="ECO:0007669"/>
    <property type="project" value="TreeGrafter"/>
</dbReference>
<dbReference type="KEGG" id="nar:Saro_1811"/>
<keyword evidence="2" id="KW-0560">Oxidoreductase</keyword>
<dbReference type="RefSeq" id="WP_011445461.1">
    <property type="nucleotide sequence ID" value="NC_007794.1"/>
</dbReference>
<evidence type="ECO:0000313" key="4">
    <source>
        <dbReference type="EMBL" id="ABD26251.1"/>
    </source>
</evidence>
<dbReference type="SUPFAM" id="SSF51735">
    <property type="entry name" value="NAD(P)-binding Rossmann-fold domains"/>
    <property type="match status" value="1"/>
</dbReference>
<dbReference type="Gene3D" id="3.40.50.720">
    <property type="entry name" value="NAD(P)-binding Rossmann-like Domain"/>
    <property type="match status" value="1"/>
</dbReference>
<dbReference type="EMBL" id="CP000248">
    <property type="protein sequence ID" value="ABD26251.1"/>
    <property type="molecule type" value="Genomic_DNA"/>
</dbReference>
<dbReference type="PRINTS" id="PR00080">
    <property type="entry name" value="SDRFAMILY"/>
</dbReference>
<gene>
    <name evidence="4" type="ordered locus">Saro_1811</name>
</gene>
<dbReference type="CDD" id="cd05370">
    <property type="entry name" value="SDR_c2"/>
    <property type="match status" value="1"/>
</dbReference>
<dbReference type="STRING" id="279238.Saro_1811"/>
<dbReference type="InterPro" id="IPR020904">
    <property type="entry name" value="Sc_DH/Rdtase_CS"/>
</dbReference>
<organism evidence="4 5">
    <name type="scientific">Novosphingobium aromaticivorans (strain ATCC 700278 / DSM 12444 / CCUG 56034 / CIP 105152 / NBRC 16084 / F199)</name>
    <dbReference type="NCBI Taxonomy" id="279238"/>
    <lineage>
        <taxon>Bacteria</taxon>
        <taxon>Pseudomonadati</taxon>
        <taxon>Pseudomonadota</taxon>
        <taxon>Alphaproteobacteria</taxon>
        <taxon>Sphingomonadales</taxon>
        <taxon>Sphingomonadaceae</taxon>
        <taxon>Novosphingobium</taxon>
    </lineage>
</organism>
<reference evidence="5" key="1">
    <citation type="submission" date="2006-01" db="EMBL/GenBank/DDBJ databases">
        <title>Complete sequence of Novosphingobium aromaticivorans DSM 12444.</title>
        <authorList>
            <consortium name="US DOE Joint Genome Institute"/>
            <person name="Copeland A."/>
            <person name="Lucas S."/>
            <person name="Lapidus A."/>
            <person name="Barry K."/>
            <person name="Detter J.C."/>
            <person name="Glavina T."/>
            <person name="Hammon N."/>
            <person name="Israni S."/>
            <person name="Pitluck S."/>
            <person name="Chain P."/>
            <person name="Malfatti S."/>
            <person name="Shin M."/>
            <person name="Vergez L."/>
            <person name="Schmutz J."/>
            <person name="Larimer F."/>
            <person name="Land M."/>
            <person name="Kyrpides N."/>
            <person name="Ivanova N."/>
            <person name="Fredrickson J."/>
            <person name="Balkwill D."/>
            <person name="Romine M.F."/>
            <person name="Richardson P."/>
        </authorList>
    </citation>
    <scope>NUCLEOTIDE SEQUENCE [LARGE SCALE GENOMIC DNA]</scope>
    <source>
        <strain evidence="5">ATCC 700278 / DSM 12444 / CCUG 56034 / CIP 105152 / NBRC 16084 / F199</strain>
    </source>
</reference>
<accession>Q2G7C2</accession>
<sequence length="240" mass="25027">MELSGKTVLVTGATDGIGAQIARQLRNKGATVIGQGRTPARVAAARADGFEIVEADLSLPQGVETLISAMAGRQIDVLVNNAGAGVDHDFRDGQPDAAAADRTIFLNLNAPIHLITALMPGLKARPEAMIVNVTSGLAIAPRAGGPVYCATKAALRSYTQALRAQLAGTGVHVVEALPPVVDTQLTAGRGNRKMPAAECARQIVDGMERNVTEINIGLVKVLQVVNSVSPALARRIMLKF</sequence>
<evidence type="ECO:0000256" key="1">
    <source>
        <dbReference type="ARBA" id="ARBA00006484"/>
    </source>
</evidence>
<dbReference type="AlphaFoldDB" id="Q2G7C2"/>
<dbReference type="HOGENOM" id="CLU_010194_2_6_5"/>
<protein>
    <submittedName>
        <fullName evidence="4">Short-chain dehydrogenase/reductase SDR</fullName>
    </submittedName>
</protein>
<dbReference type="InterPro" id="IPR036291">
    <property type="entry name" value="NAD(P)-bd_dom_sf"/>
</dbReference>
<dbReference type="PRINTS" id="PR00081">
    <property type="entry name" value="GDHRDH"/>
</dbReference>
<proteinExistence type="inferred from homology"/>
<evidence type="ECO:0000313" key="5">
    <source>
        <dbReference type="Proteomes" id="UP000009134"/>
    </source>
</evidence>
<dbReference type="PROSITE" id="PS00061">
    <property type="entry name" value="ADH_SHORT"/>
    <property type="match status" value="1"/>
</dbReference>
<keyword evidence="5" id="KW-1185">Reference proteome</keyword>